<organism evidence="3 4">
    <name type="scientific">Methanocella arvoryzae (strain DSM 22066 / NBRC 105507 / MRE50)</name>
    <dbReference type="NCBI Taxonomy" id="351160"/>
    <lineage>
        <taxon>Archaea</taxon>
        <taxon>Methanobacteriati</taxon>
        <taxon>Methanobacteriota</taxon>
        <taxon>Stenosarchaea group</taxon>
        <taxon>Methanomicrobia</taxon>
        <taxon>Methanocellales</taxon>
        <taxon>Methanocellaceae</taxon>
        <taxon>Methanocella</taxon>
    </lineage>
</organism>
<name>Q0W7B8_METAR</name>
<feature type="transmembrane region" description="Helical" evidence="2">
    <location>
        <begin position="323"/>
        <end position="341"/>
    </location>
</feature>
<dbReference type="PATRIC" id="fig|351160.9.peg.2507"/>
<feature type="transmembrane region" description="Helical" evidence="2">
    <location>
        <begin position="18"/>
        <end position="35"/>
    </location>
</feature>
<feature type="transmembrane region" description="Helical" evidence="2">
    <location>
        <begin position="202"/>
        <end position="218"/>
    </location>
</feature>
<dbReference type="eggNOG" id="arCOG03188">
    <property type="taxonomic scope" value="Archaea"/>
</dbReference>
<dbReference type="RefSeq" id="WP_012036774.1">
    <property type="nucleotide sequence ID" value="NC_009464.1"/>
</dbReference>
<dbReference type="STRING" id="351160.RCIX255"/>
<feature type="compositionally biased region" description="Polar residues" evidence="1">
    <location>
        <begin position="588"/>
        <end position="602"/>
    </location>
</feature>
<dbReference type="AlphaFoldDB" id="Q0W7B8"/>
<keyword evidence="4" id="KW-1185">Reference proteome</keyword>
<reference evidence="3 4" key="1">
    <citation type="journal article" date="2006" name="Science">
        <title>Genome of rice cluster I archaea -- the key methane producers in the rice rhizosphere.</title>
        <authorList>
            <person name="Erkel C."/>
            <person name="Kube M."/>
            <person name="Reinhardt R."/>
            <person name="Liesack W."/>
        </authorList>
    </citation>
    <scope>NUCLEOTIDE SEQUENCE [LARGE SCALE GENOMIC DNA]</scope>
    <source>
        <strain evidence="4">DSM 22066 / NBRC 105507 / MRE50</strain>
    </source>
</reference>
<feature type="region of interest" description="Disordered" evidence="1">
    <location>
        <begin position="588"/>
        <end position="613"/>
    </location>
</feature>
<proteinExistence type="predicted"/>
<feature type="transmembrane region" description="Helical" evidence="2">
    <location>
        <begin position="177"/>
        <end position="195"/>
    </location>
</feature>
<evidence type="ECO:0000256" key="2">
    <source>
        <dbReference type="SAM" id="Phobius"/>
    </source>
</evidence>
<feature type="transmembrane region" description="Helical" evidence="2">
    <location>
        <begin position="269"/>
        <end position="286"/>
    </location>
</feature>
<keyword evidence="2" id="KW-0472">Membrane</keyword>
<keyword evidence="2" id="KW-1133">Transmembrane helix</keyword>
<dbReference type="Proteomes" id="UP000000663">
    <property type="component" value="Chromosome"/>
</dbReference>
<feature type="transmembrane region" description="Helical" evidence="2">
    <location>
        <begin position="387"/>
        <end position="404"/>
    </location>
</feature>
<feature type="transmembrane region" description="Helical" evidence="2">
    <location>
        <begin position="148"/>
        <end position="165"/>
    </location>
</feature>
<feature type="transmembrane region" description="Helical" evidence="2">
    <location>
        <begin position="353"/>
        <end position="372"/>
    </location>
</feature>
<feature type="transmembrane region" description="Helical" evidence="2">
    <location>
        <begin position="411"/>
        <end position="428"/>
    </location>
</feature>
<evidence type="ECO:0008006" key="5">
    <source>
        <dbReference type="Google" id="ProtNLM"/>
    </source>
</evidence>
<evidence type="ECO:0000256" key="1">
    <source>
        <dbReference type="SAM" id="MobiDB-lite"/>
    </source>
</evidence>
<dbReference type="KEGG" id="rci:RCIX255"/>
<feature type="transmembrane region" description="Helical" evidence="2">
    <location>
        <begin position="114"/>
        <end position="136"/>
    </location>
</feature>
<feature type="transmembrane region" description="Helical" evidence="2">
    <location>
        <begin position="224"/>
        <end position="257"/>
    </location>
</feature>
<evidence type="ECO:0000313" key="3">
    <source>
        <dbReference type="EMBL" id="CAJ35725.1"/>
    </source>
</evidence>
<evidence type="ECO:0000313" key="4">
    <source>
        <dbReference type="Proteomes" id="UP000000663"/>
    </source>
</evidence>
<feature type="transmembrane region" description="Helical" evidence="2">
    <location>
        <begin position="41"/>
        <end position="59"/>
    </location>
</feature>
<gene>
    <name evidence="3" type="ORF">RCIX255</name>
</gene>
<keyword evidence="2" id="KW-0812">Transmembrane</keyword>
<dbReference type="EMBL" id="AM114193">
    <property type="protein sequence ID" value="CAJ35725.1"/>
    <property type="molecule type" value="Genomic_DNA"/>
</dbReference>
<feature type="transmembrane region" description="Helical" evidence="2">
    <location>
        <begin position="71"/>
        <end position="94"/>
    </location>
</feature>
<dbReference type="GeneID" id="5143064"/>
<protein>
    <recommendedName>
        <fullName evidence="5">Glycosyltransferase RgtA/B/C/D-like domain-containing protein</fullName>
    </recommendedName>
</protein>
<dbReference type="OrthoDB" id="164013at2157"/>
<sequence>MAYANVISALKERPMKTLTLLYAVLFGLSLMLLAASPERTVLYYIVIAALATVVMLQIMTKEHTDTTVVILLLQIMFLMLNVLWGATLKYYYYIGYTDILDHTRLMNDLLTSGYVTEAFGIYMPFALWHILCDYLLLLTGLGLPVNKIAYITCGLIFAFVPPAIYLVSERLLKHRKIALLSALVVVFYPILITYGMYSIPRSVCSFLFIVLFWLLLESPKHIKYYLLALLATLAIIIYHTVSIPYVLVMLLLMYLLYQIFAKEEKSPITYSYLIIASAMTLLYWVINAQELVRTLLVNIMMQAPIGAFTKSIYTAPLNELFNYLQYSPTVLFVILATLIVIGHKKIGTNVKILCLEALLLVPVAFPGPLMMVNKLSGNFNFQRFEEYTFLFVGIVAAIGLYYLYTKVKTNVRPFLILLFAIWVVLSVSNDRVALDNPIVKRPFYTFYVTEEETTSIQLLNNMKMDSTYMLSDYITVRYLESLPTFDANYTRMLQVYNNERFLTNRSEDVILIRDGELKKRPMQLYYSPDGEFSSRNESLYTLSNYYYRDNPVFSSLASQDKIFSSKTISAYTGLDRYVPPEPEVNETVSNQSGNATYRNTSMLMGPSKTGPGR</sequence>
<accession>Q0W7B8</accession>